<evidence type="ECO:0000259" key="10">
    <source>
        <dbReference type="PROSITE" id="PS51007"/>
    </source>
</evidence>
<feature type="compositionally biased region" description="Basic and acidic residues" evidence="8">
    <location>
        <begin position="326"/>
        <end position="341"/>
    </location>
</feature>
<keyword evidence="1" id="KW-0813">Transport</keyword>
<dbReference type="InterPro" id="IPR005084">
    <property type="entry name" value="CBM6"/>
</dbReference>
<dbReference type="SMART" id="SM00089">
    <property type="entry name" value="PKD"/>
    <property type="match status" value="1"/>
</dbReference>
<dbReference type="SUPFAM" id="SSF49785">
    <property type="entry name" value="Galactose-binding domain-like"/>
    <property type="match status" value="1"/>
</dbReference>
<evidence type="ECO:0000313" key="13">
    <source>
        <dbReference type="Proteomes" id="UP001261624"/>
    </source>
</evidence>
<proteinExistence type="predicted"/>
<dbReference type="CDD" id="cd00146">
    <property type="entry name" value="PKD"/>
    <property type="match status" value="1"/>
</dbReference>
<evidence type="ECO:0000313" key="12">
    <source>
        <dbReference type="EMBL" id="MDT0689075.1"/>
    </source>
</evidence>
<keyword evidence="2 7" id="KW-0349">Heme</keyword>
<dbReference type="Gene3D" id="1.10.760.10">
    <property type="entry name" value="Cytochrome c-like domain"/>
    <property type="match status" value="1"/>
</dbReference>
<keyword evidence="13" id="KW-1185">Reference proteome</keyword>
<dbReference type="Gene3D" id="2.60.40.10">
    <property type="entry name" value="Immunoglobulins"/>
    <property type="match status" value="1"/>
</dbReference>
<dbReference type="InterPro" id="IPR012938">
    <property type="entry name" value="Glc/Sorbosone_DH"/>
</dbReference>
<dbReference type="InterPro" id="IPR009056">
    <property type="entry name" value="Cyt_c-like_dom"/>
</dbReference>
<dbReference type="PROSITE" id="PS51257">
    <property type="entry name" value="PROKAR_LIPOPROTEIN"/>
    <property type="match status" value="1"/>
</dbReference>
<dbReference type="RefSeq" id="WP_311682265.1">
    <property type="nucleotide sequence ID" value="NZ_JAVRHM010000004.1"/>
</dbReference>
<dbReference type="InterPro" id="IPR011042">
    <property type="entry name" value="6-blade_b-propeller_TolB-like"/>
</dbReference>
<dbReference type="InterPro" id="IPR029062">
    <property type="entry name" value="Class_I_gatase-like"/>
</dbReference>
<evidence type="ECO:0000259" key="9">
    <source>
        <dbReference type="PROSITE" id="PS50093"/>
    </source>
</evidence>
<dbReference type="Proteomes" id="UP001261624">
    <property type="component" value="Unassembled WGS sequence"/>
</dbReference>
<comment type="caution">
    <text evidence="12">The sequence shown here is derived from an EMBL/GenBank/DDBJ whole genome shotgun (WGS) entry which is preliminary data.</text>
</comment>
<dbReference type="PROSITE" id="PS51175">
    <property type="entry name" value="CBM6"/>
    <property type="match status" value="1"/>
</dbReference>
<dbReference type="Gene3D" id="2.120.10.30">
    <property type="entry name" value="TolB, C-terminal domain"/>
    <property type="match status" value="1"/>
</dbReference>
<keyword evidence="6 7" id="KW-0408">Iron</keyword>
<dbReference type="InterPro" id="IPR035986">
    <property type="entry name" value="PKD_dom_sf"/>
</dbReference>
<keyword evidence="3 7" id="KW-0479">Metal-binding</keyword>
<dbReference type="PRINTS" id="PR00606">
    <property type="entry name" value="CYTCHROMECID"/>
</dbReference>
<dbReference type="CDD" id="cd04084">
    <property type="entry name" value="CBM6_xylanase-like"/>
    <property type="match status" value="1"/>
</dbReference>
<dbReference type="SUPFAM" id="SSF46626">
    <property type="entry name" value="Cytochrome c"/>
    <property type="match status" value="1"/>
</dbReference>
<feature type="domain" description="CBM6" evidence="11">
    <location>
        <begin position="914"/>
        <end position="1041"/>
    </location>
</feature>
<dbReference type="InterPro" id="IPR000601">
    <property type="entry name" value="PKD_dom"/>
</dbReference>
<dbReference type="InterPro" id="IPR011041">
    <property type="entry name" value="Quinoprot_gluc/sorb_DH_b-prop"/>
</dbReference>
<gene>
    <name evidence="12" type="ORF">RM549_04715</name>
</gene>
<evidence type="ECO:0000256" key="1">
    <source>
        <dbReference type="ARBA" id="ARBA00022448"/>
    </source>
</evidence>
<dbReference type="Pfam" id="PF00034">
    <property type="entry name" value="Cytochrom_C"/>
    <property type="match status" value="1"/>
</dbReference>
<dbReference type="SUPFAM" id="SSF49299">
    <property type="entry name" value="PKD domain"/>
    <property type="match status" value="1"/>
</dbReference>
<dbReference type="PROSITE" id="PS51007">
    <property type="entry name" value="CYTC"/>
    <property type="match status" value="1"/>
</dbReference>
<dbReference type="InterPro" id="IPR002324">
    <property type="entry name" value="Cyt_c_ID"/>
</dbReference>
<dbReference type="InterPro" id="IPR006584">
    <property type="entry name" value="Cellulose-bd_IV"/>
</dbReference>
<dbReference type="SUPFAM" id="SSF50952">
    <property type="entry name" value="Soluble quinoprotein glucose dehydrogenase"/>
    <property type="match status" value="1"/>
</dbReference>
<name>A0ABU3DZA4_9FLAO</name>
<protein>
    <submittedName>
        <fullName evidence="12">PQQ-dependent sugar dehydrogenase</fullName>
    </submittedName>
</protein>
<organism evidence="12 13">
    <name type="scientific">Autumnicola patrickiae</name>
    <dbReference type="NCBI Taxonomy" id="3075591"/>
    <lineage>
        <taxon>Bacteria</taxon>
        <taxon>Pseudomonadati</taxon>
        <taxon>Bacteroidota</taxon>
        <taxon>Flavobacteriia</taxon>
        <taxon>Flavobacteriales</taxon>
        <taxon>Flavobacteriaceae</taxon>
        <taxon>Autumnicola</taxon>
    </lineage>
</organism>
<evidence type="ECO:0000256" key="4">
    <source>
        <dbReference type="ARBA" id="ARBA00022729"/>
    </source>
</evidence>
<dbReference type="Gene3D" id="3.40.50.880">
    <property type="match status" value="1"/>
</dbReference>
<dbReference type="SMART" id="SM00606">
    <property type="entry name" value="CBD_IV"/>
    <property type="match status" value="1"/>
</dbReference>
<dbReference type="EMBL" id="JAVRHM010000004">
    <property type="protein sequence ID" value="MDT0689075.1"/>
    <property type="molecule type" value="Genomic_DNA"/>
</dbReference>
<feature type="domain" description="PKD" evidence="9">
    <location>
        <begin position="618"/>
        <end position="701"/>
    </location>
</feature>
<evidence type="ECO:0000259" key="11">
    <source>
        <dbReference type="PROSITE" id="PS51175"/>
    </source>
</evidence>
<accession>A0ABU3DZA4</accession>
<dbReference type="InterPro" id="IPR008979">
    <property type="entry name" value="Galactose-bd-like_sf"/>
</dbReference>
<dbReference type="PANTHER" id="PTHR19328">
    <property type="entry name" value="HEDGEHOG-INTERACTING PROTEIN"/>
    <property type="match status" value="1"/>
</dbReference>
<sequence>MSKIVWFILTAFLIVSCSGNSDEEKYLLVYNPEYTAEVSQLMKAAQAQEKEIDTSSNLQLLEEESFQQYRTVILAGVPGDSLNIRHQTDLERHVQAGGGLLIVGTELKPRHQWPWYNDLMASVSQSGELTPFQKTFDGGRVSYLTSVDNLAQEDLQKEMAYAMGSNSLSYDKARSPRVPEENRFTRIVLDNDLNEPMELDILPDGSVVYIERRGAVKLYNAKTRTTKNMGKFEVCTEGNYEDGLLGVALDPQYSQNQYAYFYYSAVCSDSVQRLSRFRLTKDSLVMNSEKMILEVPVQRETCCHSGGSIQFGPDGLLYLSTGDNTSSKESDGYTPIDERPGRAPYDAQKSSGNTMDLRGKILRIKLNQDGSYTIPEGNLFADNPIEGLPEIYVMGARNPFRISIDHKTGWLYWGDVGPDAGVSSPQGPESFDEWNQARSAGNYGWPYFEANNIAYPDYDFTTLTPGEPFDPENPVNDSPNNTGSLKLPPARGAMIWYPYGESEIWPNLGTGSRSAMAGPIYYSDLYQDSNAKFPSYYDGKLFIYEWARSWIKVISFDKEGKPARIEPFLPEIPISKPIDMEFGPDGALYYLEYGANYFAKNDEARLIRIEYAEDNRIPIAQATADKVAGAAPLTVQFSAKESFDYDTEDQLTYHWEFQKGQGTTEGIEVSHTFTETGTYNPKLIVRDKEGQEATSTVRIQVGNAPPKVEVEMEGNSSFYFDKKLPYKIVVTDPEDGSTENGGIPAEQVFINYEYLPQGQDLANLGEDAIISPHYQGRNLMESSDCMSCHATEKASIGPTYLAIAERYAKQQEAVNFLTEKISAGGSGNWGHSMMPAHPQHSAEEIVKMVEYILSLKDEPSGSGAKLSLTGTLPLDQHIGQGEEGTYFFTAQYTDKGANGLPALSDREMIRLRHPRLQAEEYTTARAAGRVRPQGGNFAFVGSIGHNSELGYKDIDLTAIEALSFRVENLAAGTIEVHLNSPDGPLIAEAVIPHSDGESSYKTIKTEIRPTTGRSDLYLVFKNSDGQGQGRQFLELDWIYFHSKK</sequence>
<reference evidence="12 13" key="1">
    <citation type="submission" date="2023-09" db="EMBL/GenBank/DDBJ databases">
        <authorList>
            <person name="Rey-Velasco X."/>
        </authorList>
    </citation>
    <scope>NUCLEOTIDE SEQUENCE [LARGE SCALE GENOMIC DNA]</scope>
    <source>
        <strain evidence="12 13">F188</strain>
    </source>
</reference>
<dbReference type="Gene3D" id="2.60.120.260">
    <property type="entry name" value="Galactose-binding domain-like"/>
    <property type="match status" value="1"/>
</dbReference>
<evidence type="ECO:0000256" key="5">
    <source>
        <dbReference type="ARBA" id="ARBA00022982"/>
    </source>
</evidence>
<dbReference type="Pfam" id="PF03422">
    <property type="entry name" value="CBM_6"/>
    <property type="match status" value="1"/>
</dbReference>
<dbReference type="PROSITE" id="PS50093">
    <property type="entry name" value="PKD"/>
    <property type="match status" value="1"/>
</dbReference>
<dbReference type="InterPro" id="IPR022409">
    <property type="entry name" value="PKD/Chitinase_dom"/>
</dbReference>
<feature type="domain" description="Cytochrome c" evidence="10">
    <location>
        <begin position="760"/>
        <end position="856"/>
    </location>
</feature>
<evidence type="ECO:0000256" key="3">
    <source>
        <dbReference type="ARBA" id="ARBA00022723"/>
    </source>
</evidence>
<dbReference type="PANTHER" id="PTHR19328:SF75">
    <property type="entry name" value="ALDOSE SUGAR DEHYDROGENASE YLII"/>
    <property type="match status" value="1"/>
</dbReference>
<dbReference type="InterPro" id="IPR036909">
    <property type="entry name" value="Cyt_c-like_dom_sf"/>
</dbReference>
<dbReference type="SUPFAM" id="SSF52317">
    <property type="entry name" value="Class I glutamine amidotransferase-like"/>
    <property type="match status" value="1"/>
</dbReference>
<evidence type="ECO:0000256" key="2">
    <source>
        <dbReference type="ARBA" id="ARBA00022617"/>
    </source>
</evidence>
<evidence type="ECO:0000256" key="7">
    <source>
        <dbReference type="PROSITE-ProRule" id="PRU00433"/>
    </source>
</evidence>
<keyword evidence="5" id="KW-0249">Electron transport</keyword>
<feature type="region of interest" description="Disordered" evidence="8">
    <location>
        <begin position="323"/>
        <end position="350"/>
    </location>
</feature>
<evidence type="ECO:0000256" key="8">
    <source>
        <dbReference type="SAM" id="MobiDB-lite"/>
    </source>
</evidence>
<dbReference type="Pfam" id="PF07995">
    <property type="entry name" value="GSDH"/>
    <property type="match status" value="1"/>
</dbReference>
<dbReference type="Pfam" id="PF18911">
    <property type="entry name" value="PKD_4"/>
    <property type="match status" value="1"/>
</dbReference>
<keyword evidence="4" id="KW-0732">Signal</keyword>
<evidence type="ECO:0000256" key="6">
    <source>
        <dbReference type="ARBA" id="ARBA00023004"/>
    </source>
</evidence>
<dbReference type="InterPro" id="IPR013783">
    <property type="entry name" value="Ig-like_fold"/>
</dbReference>